<dbReference type="Proteomes" id="UP000002770">
    <property type="component" value="Unassembled WGS sequence"/>
</dbReference>
<dbReference type="InterPro" id="IPR041698">
    <property type="entry name" value="Methyltransf_25"/>
</dbReference>
<evidence type="ECO:0000313" key="2">
    <source>
        <dbReference type="EMBL" id="EHL32750.1"/>
    </source>
</evidence>
<accession>G9EJ14</accession>
<protein>
    <recommendedName>
        <fullName evidence="1">Methyltransferase domain-containing protein</fullName>
    </recommendedName>
</protein>
<dbReference type="CDD" id="cd02440">
    <property type="entry name" value="AdoMet_MTases"/>
    <property type="match status" value="1"/>
</dbReference>
<dbReference type="InParanoid" id="G9EJ14"/>
<sequence length="254" mass="29172">MNSKQLESYLGLSTQFYDLIRPEPPKDAYLFYRSYVSETDGHILEPMCGSGRFLIPLIQEGFDVSGFDASEYMLTALHDKAASRNLNPKTWQDYVGHLDGKEKYNLIFIPSGSFGHIIGFEEIKKSLENFYENLRDNGILLFEAESSLSAPMSQLGVWRGMVCNKPDGDSILISRLSTIQDSVCYSIDKYELLKNNEIIHTEIEKFNVRLYDDKTILLELLRNIGFREIRLLKTFDRLSNPDDSDAAFVYECKK</sequence>
<proteinExistence type="predicted"/>
<evidence type="ECO:0000259" key="1">
    <source>
        <dbReference type="Pfam" id="PF13649"/>
    </source>
</evidence>
<dbReference type="SUPFAM" id="SSF53335">
    <property type="entry name" value="S-adenosyl-L-methionine-dependent methyltransferases"/>
    <property type="match status" value="1"/>
</dbReference>
<organism evidence="2 3">
    <name type="scientific">Legionella drancourtii LLAP12</name>
    <dbReference type="NCBI Taxonomy" id="658187"/>
    <lineage>
        <taxon>Bacteria</taxon>
        <taxon>Pseudomonadati</taxon>
        <taxon>Pseudomonadota</taxon>
        <taxon>Gammaproteobacteria</taxon>
        <taxon>Legionellales</taxon>
        <taxon>Legionellaceae</taxon>
        <taxon>Legionella</taxon>
    </lineage>
</organism>
<dbReference type="eggNOG" id="COG1041">
    <property type="taxonomic scope" value="Bacteria"/>
</dbReference>
<keyword evidence="3" id="KW-1185">Reference proteome</keyword>
<dbReference type="InterPro" id="IPR029063">
    <property type="entry name" value="SAM-dependent_MTases_sf"/>
</dbReference>
<gene>
    <name evidence="2" type="ORF">LDG_5171</name>
</gene>
<reference evidence="2 3" key="1">
    <citation type="journal article" date="2011" name="BMC Genomics">
        <title>Insight into cross-talk between intra-amoebal pathogens.</title>
        <authorList>
            <person name="Gimenez G."/>
            <person name="Bertelli C."/>
            <person name="Moliner C."/>
            <person name="Robert C."/>
            <person name="Raoult D."/>
            <person name="Fournier P.E."/>
            <person name="Greub G."/>
        </authorList>
    </citation>
    <scope>NUCLEOTIDE SEQUENCE [LARGE SCALE GENOMIC DNA]</scope>
    <source>
        <strain evidence="2 3">LLAP12</strain>
    </source>
</reference>
<dbReference type="STRING" id="658187.LDG_5171"/>
<dbReference type="EMBL" id="JH413795">
    <property type="protein sequence ID" value="EHL32750.1"/>
    <property type="molecule type" value="Genomic_DNA"/>
</dbReference>
<dbReference type="HOGENOM" id="CLU_069129_7_2_6"/>
<dbReference type="Pfam" id="PF13649">
    <property type="entry name" value="Methyltransf_25"/>
    <property type="match status" value="1"/>
</dbReference>
<dbReference type="Gene3D" id="2.20.25.110">
    <property type="entry name" value="S-adenosyl-L-methionine-dependent methyltransferases"/>
    <property type="match status" value="1"/>
</dbReference>
<dbReference type="OrthoDB" id="9804312at2"/>
<name>G9EJ14_9GAMM</name>
<dbReference type="Gene3D" id="3.40.50.150">
    <property type="entry name" value="Vaccinia Virus protein VP39"/>
    <property type="match status" value="1"/>
</dbReference>
<feature type="domain" description="Methyltransferase" evidence="1">
    <location>
        <begin position="43"/>
        <end position="138"/>
    </location>
</feature>
<dbReference type="RefSeq" id="WP_006869161.1">
    <property type="nucleotide sequence ID" value="NZ_JH413795.1"/>
</dbReference>
<evidence type="ECO:0000313" key="3">
    <source>
        <dbReference type="Proteomes" id="UP000002770"/>
    </source>
</evidence>
<dbReference type="AlphaFoldDB" id="G9EJ14"/>